<dbReference type="EMBL" id="JACCBT010000001">
    <property type="protein sequence ID" value="NYE14925.1"/>
    <property type="molecule type" value="Genomic_DNA"/>
</dbReference>
<evidence type="ECO:0000256" key="4">
    <source>
        <dbReference type="ARBA" id="ARBA00022692"/>
    </source>
</evidence>
<evidence type="ECO:0000256" key="11">
    <source>
        <dbReference type="SAM" id="MobiDB-lite"/>
    </source>
</evidence>
<feature type="transmembrane region" description="Helical" evidence="10">
    <location>
        <begin position="228"/>
        <end position="246"/>
    </location>
</feature>
<proteinExistence type="inferred from homology"/>
<dbReference type="InterPro" id="IPR004705">
    <property type="entry name" value="Cation/H_exchanger_CPA1_bac"/>
</dbReference>
<feature type="transmembrane region" description="Helical" evidence="10">
    <location>
        <begin position="343"/>
        <end position="365"/>
    </location>
</feature>
<accession>A0A7Y9GEB8</accession>
<dbReference type="GO" id="GO:0005886">
    <property type="term" value="C:plasma membrane"/>
    <property type="evidence" value="ECO:0007669"/>
    <property type="project" value="UniProtKB-SubCell"/>
</dbReference>
<dbReference type="NCBIfam" id="TIGR00831">
    <property type="entry name" value="a_cpa1"/>
    <property type="match status" value="1"/>
</dbReference>
<comment type="caution">
    <text evidence="10">Lacks conserved residue(s) required for the propagation of feature annotation.</text>
</comment>
<evidence type="ECO:0000256" key="7">
    <source>
        <dbReference type="ARBA" id="ARBA00023065"/>
    </source>
</evidence>
<organism evidence="13 14">
    <name type="scientific">Actinomadura citrea</name>
    <dbReference type="NCBI Taxonomy" id="46158"/>
    <lineage>
        <taxon>Bacteria</taxon>
        <taxon>Bacillati</taxon>
        <taxon>Actinomycetota</taxon>
        <taxon>Actinomycetes</taxon>
        <taxon>Streptosporangiales</taxon>
        <taxon>Thermomonosporaceae</taxon>
        <taxon>Actinomadura</taxon>
    </lineage>
</organism>
<feature type="transmembrane region" description="Helical" evidence="10">
    <location>
        <begin position="176"/>
        <end position="199"/>
    </location>
</feature>
<dbReference type="GO" id="GO:0051453">
    <property type="term" value="P:regulation of intracellular pH"/>
    <property type="evidence" value="ECO:0007669"/>
    <property type="project" value="TreeGrafter"/>
</dbReference>
<dbReference type="GO" id="GO:0015385">
    <property type="term" value="F:sodium:proton antiporter activity"/>
    <property type="evidence" value="ECO:0007669"/>
    <property type="project" value="InterPro"/>
</dbReference>
<dbReference type="RefSeq" id="WP_179835712.1">
    <property type="nucleotide sequence ID" value="NZ_BMRD01000045.1"/>
</dbReference>
<dbReference type="GO" id="GO:0015386">
    <property type="term" value="F:potassium:proton antiporter activity"/>
    <property type="evidence" value="ECO:0007669"/>
    <property type="project" value="TreeGrafter"/>
</dbReference>
<dbReference type="InterPro" id="IPR018422">
    <property type="entry name" value="Cation/H_exchanger_CPA1"/>
</dbReference>
<feature type="region of interest" description="Disordered" evidence="11">
    <location>
        <begin position="517"/>
        <end position="547"/>
    </location>
</feature>
<evidence type="ECO:0000259" key="12">
    <source>
        <dbReference type="Pfam" id="PF00999"/>
    </source>
</evidence>
<evidence type="ECO:0000256" key="1">
    <source>
        <dbReference type="ARBA" id="ARBA00004651"/>
    </source>
</evidence>
<evidence type="ECO:0000313" key="14">
    <source>
        <dbReference type="Proteomes" id="UP000591272"/>
    </source>
</evidence>
<evidence type="ECO:0000256" key="8">
    <source>
        <dbReference type="ARBA" id="ARBA00023136"/>
    </source>
</evidence>
<keyword evidence="10" id="KW-0050">Antiport</keyword>
<feature type="transmembrane region" description="Helical" evidence="10">
    <location>
        <begin position="47"/>
        <end position="65"/>
    </location>
</feature>
<feature type="domain" description="Cation/H+ exchanger transmembrane" evidence="12">
    <location>
        <begin position="12"/>
        <end position="401"/>
    </location>
</feature>
<dbReference type="Proteomes" id="UP000591272">
    <property type="component" value="Unassembled WGS sequence"/>
</dbReference>
<keyword evidence="3 10" id="KW-1003">Cell membrane</keyword>
<dbReference type="InterPro" id="IPR006153">
    <property type="entry name" value="Cation/H_exchanger_TM"/>
</dbReference>
<dbReference type="AlphaFoldDB" id="A0A7Y9GEB8"/>
<dbReference type="Gene3D" id="6.10.140.1330">
    <property type="match status" value="1"/>
</dbReference>
<comment type="subcellular location">
    <subcellularLocation>
        <location evidence="1 10">Cell membrane</location>
        <topology evidence="1 10">Multi-pass membrane protein</topology>
    </subcellularLocation>
</comment>
<dbReference type="Pfam" id="PF00999">
    <property type="entry name" value="Na_H_Exchanger"/>
    <property type="match status" value="1"/>
</dbReference>
<dbReference type="GO" id="GO:0098719">
    <property type="term" value="P:sodium ion import across plasma membrane"/>
    <property type="evidence" value="ECO:0007669"/>
    <property type="project" value="TreeGrafter"/>
</dbReference>
<keyword evidence="14" id="KW-1185">Reference proteome</keyword>
<feature type="transmembrane region" description="Helical" evidence="10">
    <location>
        <begin position="86"/>
        <end position="106"/>
    </location>
</feature>
<evidence type="ECO:0000256" key="9">
    <source>
        <dbReference type="ARBA" id="ARBA00023201"/>
    </source>
</evidence>
<evidence type="ECO:0000256" key="5">
    <source>
        <dbReference type="ARBA" id="ARBA00022989"/>
    </source>
</evidence>
<comment type="similarity">
    <text evidence="10">Belongs to the monovalent cation:proton antiporter 1 (CPA1) transporter (TC 2.A.36) family.</text>
</comment>
<feature type="transmembrane region" description="Helical" evidence="10">
    <location>
        <begin position="112"/>
        <end position="134"/>
    </location>
</feature>
<feature type="transmembrane region" description="Helical" evidence="10">
    <location>
        <begin position="371"/>
        <end position="392"/>
    </location>
</feature>
<feature type="compositionally biased region" description="Acidic residues" evidence="11">
    <location>
        <begin position="538"/>
        <end position="547"/>
    </location>
</feature>
<reference evidence="13 14" key="1">
    <citation type="submission" date="2020-07" db="EMBL/GenBank/DDBJ databases">
        <title>Sequencing the genomes of 1000 actinobacteria strains.</title>
        <authorList>
            <person name="Klenk H.-P."/>
        </authorList>
    </citation>
    <scope>NUCLEOTIDE SEQUENCE [LARGE SCALE GENOMIC DNA]</scope>
    <source>
        <strain evidence="13 14">DSM 43461</strain>
    </source>
</reference>
<keyword evidence="7 10" id="KW-0406">Ion transport</keyword>
<sequence length="547" mass="58457">MVLATVVVIVAAVLLLTWAARHLQISEPLLLLAGGCLIGLTPAFDSVSFPSELVLLLFLPALLYWEALTTSLREIRSNLRSITLQATGLVLVTAAAVAAVAHAMGFSWPVGFVLGAVLAPTDAVAVAAVAKGLPRRWLTMLRAESLINDGTALVLFAVAVDVAVEQHPFSLPGTTLRFVGSYAGGVAIGIAVAAVVVALRRRMREPVLQSALSVLTPFAAFLPAELAHVSGVLAVVTCGLILSQFGPRVIGSAARLQAVSFWEVTSFVLNGALFVMIGMQLPGAVRGLSSISLPRAVGIAGAVSAIVIGTRMAWFYTIPHLVRLLDRRPQQRLRRISARHRLPLAWAGMRGAVSLAAALAVPTTMANGLPLAYRDAIVFITVVVIVVTFVALGQPLPAVLRWARLPADTAEPAEEEMALRRIAEAALEALPRQAARLDVPEPEVAAISAELRAQADDTSNNALAERARLRKVELQHALLSVKRTALVRLRDERRIDDIVLRRIQELLDVEEVRLQEESAHAVAAAEGERRTSDRMPDDDADSSENSS</sequence>
<dbReference type="PANTHER" id="PTHR10110:SF86">
    <property type="entry name" value="SODIUM_HYDROGEN EXCHANGER 7"/>
    <property type="match status" value="1"/>
</dbReference>
<keyword evidence="6 10" id="KW-0915">Sodium</keyword>
<evidence type="ECO:0000313" key="13">
    <source>
        <dbReference type="EMBL" id="NYE14925.1"/>
    </source>
</evidence>
<keyword evidence="9 10" id="KW-0739">Sodium transport</keyword>
<dbReference type="PANTHER" id="PTHR10110">
    <property type="entry name" value="SODIUM/HYDROGEN EXCHANGER"/>
    <property type="match status" value="1"/>
</dbReference>
<protein>
    <submittedName>
        <fullName evidence="13">CPA1 family monovalent cation:H+ antiporter</fullName>
    </submittedName>
</protein>
<gene>
    <name evidence="13" type="ORF">BJ999_005221</name>
</gene>
<evidence type="ECO:0000256" key="6">
    <source>
        <dbReference type="ARBA" id="ARBA00023053"/>
    </source>
</evidence>
<evidence type="ECO:0000256" key="10">
    <source>
        <dbReference type="RuleBase" id="RU366002"/>
    </source>
</evidence>
<feature type="compositionally biased region" description="Basic and acidic residues" evidence="11">
    <location>
        <begin position="526"/>
        <end position="537"/>
    </location>
</feature>
<name>A0A7Y9GEB8_9ACTN</name>
<keyword evidence="5 10" id="KW-1133">Transmembrane helix</keyword>
<feature type="transmembrane region" description="Helical" evidence="10">
    <location>
        <begin position="299"/>
        <end position="322"/>
    </location>
</feature>
<feature type="transmembrane region" description="Helical" evidence="10">
    <location>
        <begin position="258"/>
        <end position="279"/>
    </location>
</feature>
<keyword evidence="2 10" id="KW-0813">Transport</keyword>
<keyword evidence="4 10" id="KW-0812">Transmembrane</keyword>
<comment type="function">
    <text evidence="10">Na(+)/H(+) antiporter that extrudes sodium in exchange for external protons.</text>
</comment>
<keyword evidence="8 10" id="KW-0472">Membrane</keyword>
<evidence type="ECO:0000256" key="2">
    <source>
        <dbReference type="ARBA" id="ARBA00022448"/>
    </source>
</evidence>
<comment type="caution">
    <text evidence="13">The sequence shown here is derived from an EMBL/GenBank/DDBJ whole genome shotgun (WGS) entry which is preliminary data.</text>
</comment>
<evidence type="ECO:0000256" key="3">
    <source>
        <dbReference type="ARBA" id="ARBA00022475"/>
    </source>
</evidence>